<evidence type="ECO:0000313" key="3">
    <source>
        <dbReference type="Proteomes" id="UP000296455"/>
    </source>
</evidence>
<evidence type="ECO:0000256" key="1">
    <source>
        <dbReference type="SAM" id="Phobius"/>
    </source>
</evidence>
<name>A0A4D5ZGE5_9CAUD</name>
<proteinExistence type="predicted"/>
<dbReference type="EMBL" id="MK552140">
    <property type="protein sequence ID" value="QBX06592.1"/>
    <property type="molecule type" value="Genomic_DNA"/>
</dbReference>
<dbReference type="Proteomes" id="UP000296455">
    <property type="component" value="Segment"/>
</dbReference>
<keyword evidence="3" id="KW-1185">Reference proteome</keyword>
<evidence type="ECO:0000313" key="2">
    <source>
        <dbReference type="EMBL" id="QBX06592.1"/>
    </source>
</evidence>
<keyword evidence="1" id="KW-0472">Membrane</keyword>
<organism evidence="2 3">
    <name type="scientific">Burkholderia phage BcepSaruman</name>
    <dbReference type="NCBI Taxonomy" id="2530032"/>
    <lineage>
        <taxon>Viruses</taxon>
        <taxon>Duplodnaviria</taxon>
        <taxon>Heunggongvirae</taxon>
        <taxon>Uroviricota</taxon>
        <taxon>Caudoviricetes</taxon>
        <taxon>Sarumanvirus</taxon>
        <taxon>Sarumanvirus bcepsaruman</taxon>
    </lineage>
</organism>
<keyword evidence="1" id="KW-1133">Transmembrane helix</keyword>
<sequence>MNWKRFKVAYVIGAILTVGVQVWNMASLEGTMAQRQLSMVVLVLMILLTNLAAFLAGGGVQAVVRTRAEPQNVEVDDEHQPLQSEFWRRERERAVSDAEDVVFQVKR</sequence>
<feature type="transmembrane region" description="Helical" evidence="1">
    <location>
        <begin position="37"/>
        <end position="57"/>
    </location>
</feature>
<accession>A0A4D5ZGE5</accession>
<gene>
    <name evidence="2" type="ORF">BcepSaruman_179</name>
</gene>
<feature type="transmembrane region" description="Helical" evidence="1">
    <location>
        <begin position="7"/>
        <end position="25"/>
    </location>
</feature>
<protein>
    <submittedName>
        <fullName evidence="2">Uncharacterized protein</fullName>
    </submittedName>
</protein>
<reference evidence="2 3" key="1">
    <citation type="submission" date="2019-02" db="EMBL/GenBank/DDBJ databases">
        <title>Complete genome sequence of Burkholderia cenocepacia phage BcepSaruman.</title>
        <authorList>
            <person name="Park K."/>
            <person name="Liu M."/>
            <person name="Gill J."/>
        </authorList>
    </citation>
    <scope>NUCLEOTIDE SEQUENCE [LARGE SCALE GENOMIC DNA]</scope>
</reference>
<keyword evidence="1" id="KW-0812">Transmembrane</keyword>